<dbReference type="OrthoDB" id="846204at2759"/>
<sequence length="110" mass="11121">MATFGCFAGLATAALSALCAQDPQTCPALRKLAMGELSLLLPASTSSSPSSKSSPPTAQNNSSSSPTPPPPSPFSAAKASAVASSPFCASYCKLAPQFDGVFCFETLITR</sequence>
<dbReference type="EMBL" id="CM035433">
    <property type="protein sequence ID" value="KAH7293450.1"/>
    <property type="molecule type" value="Genomic_DNA"/>
</dbReference>
<comment type="caution">
    <text evidence="3">The sequence shown here is derived from an EMBL/GenBank/DDBJ whole genome shotgun (WGS) entry which is preliminary data.</text>
</comment>
<reference evidence="3" key="1">
    <citation type="submission" date="2021-08" db="EMBL/GenBank/DDBJ databases">
        <title>WGS assembly of Ceratopteris richardii.</title>
        <authorList>
            <person name="Marchant D.B."/>
            <person name="Chen G."/>
            <person name="Jenkins J."/>
            <person name="Shu S."/>
            <person name="Leebens-Mack J."/>
            <person name="Grimwood J."/>
            <person name="Schmutz J."/>
            <person name="Soltis P."/>
            <person name="Soltis D."/>
            <person name="Chen Z.-H."/>
        </authorList>
    </citation>
    <scope>NUCLEOTIDE SEQUENCE</scope>
    <source>
        <strain evidence="3">Whitten #5841</strain>
        <tissue evidence="3">Leaf</tissue>
    </source>
</reference>
<evidence type="ECO:0000313" key="4">
    <source>
        <dbReference type="Proteomes" id="UP000825935"/>
    </source>
</evidence>
<dbReference type="AlphaFoldDB" id="A0A8T2RBT4"/>
<accession>A0A8T2RBT4</accession>
<feature type="compositionally biased region" description="Low complexity" evidence="1">
    <location>
        <begin position="43"/>
        <end position="65"/>
    </location>
</feature>
<keyword evidence="4" id="KW-1185">Reference proteome</keyword>
<evidence type="ECO:0000313" key="3">
    <source>
        <dbReference type="EMBL" id="KAH7293450.1"/>
    </source>
</evidence>
<proteinExistence type="predicted"/>
<feature type="chain" id="PRO_5035779332" evidence="2">
    <location>
        <begin position="17"/>
        <end position="110"/>
    </location>
</feature>
<protein>
    <submittedName>
        <fullName evidence="3">Uncharacterized protein</fullName>
    </submittedName>
</protein>
<gene>
    <name evidence="3" type="ORF">KP509_28G026100</name>
</gene>
<evidence type="ECO:0000256" key="1">
    <source>
        <dbReference type="SAM" id="MobiDB-lite"/>
    </source>
</evidence>
<name>A0A8T2RBT4_CERRI</name>
<evidence type="ECO:0000256" key="2">
    <source>
        <dbReference type="SAM" id="SignalP"/>
    </source>
</evidence>
<dbReference type="Proteomes" id="UP000825935">
    <property type="component" value="Chromosome 28"/>
</dbReference>
<feature type="region of interest" description="Disordered" evidence="1">
    <location>
        <begin position="43"/>
        <end position="77"/>
    </location>
</feature>
<organism evidence="3 4">
    <name type="scientific">Ceratopteris richardii</name>
    <name type="common">Triangle waterfern</name>
    <dbReference type="NCBI Taxonomy" id="49495"/>
    <lineage>
        <taxon>Eukaryota</taxon>
        <taxon>Viridiplantae</taxon>
        <taxon>Streptophyta</taxon>
        <taxon>Embryophyta</taxon>
        <taxon>Tracheophyta</taxon>
        <taxon>Polypodiopsida</taxon>
        <taxon>Polypodiidae</taxon>
        <taxon>Polypodiales</taxon>
        <taxon>Pteridineae</taxon>
        <taxon>Pteridaceae</taxon>
        <taxon>Parkerioideae</taxon>
        <taxon>Ceratopteris</taxon>
    </lineage>
</organism>
<feature type="signal peptide" evidence="2">
    <location>
        <begin position="1"/>
        <end position="16"/>
    </location>
</feature>
<keyword evidence="2" id="KW-0732">Signal</keyword>